<dbReference type="OrthoDB" id="9088421at2"/>
<dbReference type="SMART" id="SM00014">
    <property type="entry name" value="acidPPc"/>
    <property type="match status" value="1"/>
</dbReference>
<dbReference type="Proteomes" id="UP000472320">
    <property type="component" value="Unassembled WGS sequence"/>
</dbReference>
<keyword evidence="3" id="KW-1185">Reference proteome</keyword>
<evidence type="ECO:0000313" key="3">
    <source>
        <dbReference type="Proteomes" id="UP000472320"/>
    </source>
</evidence>
<evidence type="ECO:0000313" key="2">
    <source>
        <dbReference type="EMBL" id="MTW10011.1"/>
    </source>
</evidence>
<evidence type="ECO:0000259" key="1">
    <source>
        <dbReference type="SMART" id="SM00014"/>
    </source>
</evidence>
<dbReference type="Pfam" id="PF01569">
    <property type="entry name" value="PAP2"/>
    <property type="match status" value="1"/>
</dbReference>
<protein>
    <submittedName>
        <fullName evidence="2">Phosphatase PAP2 family protein</fullName>
    </submittedName>
</protein>
<dbReference type="InterPro" id="IPR036938">
    <property type="entry name" value="PAP2/HPO_sf"/>
</dbReference>
<accession>A0A6L6QD48</accession>
<reference evidence="2 3" key="1">
    <citation type="submission" date="2019-11" db="EMBL/GenBank/DDBJ databases">
        <title>Type strains purchased from KCTC, JCM and DSMZ.</title>
        <authorList>
            <person name="Lu H."/>
        </authorList>
    </citation>
    <scope>NUCLEOTIDE SEQUENCE [LARGE SCALE GENOMIC DNA]</scope>
    <source>
        <strain evidence="2 3">JCM 31587</strain>
    </source>
</reference>
<proteinExistence type="predicted"/>
<comment type="caution">
    <text evidence="2">The sequence shown here is derived from an EMBL/GenBank/DDBJ whole genome shotgun (WGS) entry which is preliminary data.</text>
</comment>
<dbReference type="SUPFAM" id="SSF48317">
    <property type="entry name" value="Acid phosphatase/Vanadium-dependent haloperoxidase"/>
    <property type="match status" value="1"/>
</dbReference>
<dbReference type="AlphaFoldDB" id="A0A6L6QD48"/>
<name>A0A6L6QD48_9BURK</name>
<sequence length="210" mass="23243">MHCTSSGRIKSLAAGGLLLLSQSAYCGGLLGMDHRVQYDDSGIWGRRPQKILLGSMITAEIVAGLWEGGDSRLGRTSWQAIDATLLTAVSTGVMKRAFRRTRPSETDDPGQWFRSPHDRSFPSGEVASMAAIVTPFILEYRDDHPWVYALEALPLYDGIARVKNRGHWQSDVLVGFLIGSAAGYYTHRRNSSFTLSVMPHGVQIGYRTQW</sequence>
<dbReference type="InterPro" id="IPR000326">
    <property type="entry name" value="PAP2/HPO"/>
</dbReference>
<dbReference type="Gene3D" id="1.20.144.10">
    <property type="entry name" value="Phosphatidic acid phosphatase type 2/haloperoxidase"/>
    <property type="match status" value="1"/>
</dbReference>
<organism evidence="2 3">
    <name type="scientific">Massilia eburnea</name>
    <dbReference type="NCBI Taxonomy" id="1776165"/>
    <lineage>
        <taxon>Bacteria</taxon>
        <taxon>Pseudomonadati</taxon>
        <taxon>Pseudomonadota</taxon>
        <taxon>Betaproteobacteria</taxon>
        <taxon>Burkholderiales</taxon>
        <taxon>Oxalobacteraceae</taxon>
        <taxon>Telluria group</taxon>
        <taxon>Massilia</taxon>
    </lineage>
</organism>
<gene>
    <name evidence="2" type="ORF">GM658_05305</name>
</gene>
<feature type="domain" description="Phosphatidic acid phosphatase type 2/haloperoxidase" evidence="1">
    <location>
        <begin position="80"/>
        <end position="187"/>
    </location>
</feature>
<dbReference type="EMBL" id="WNKX01000003">
    <property type="protein sequence ID" value="MTW10011.1"/>
    <property type="molecule type" value="Genomic_DNA"/>
</dbReference>